<evidence type="ECO:0000313" key="1">
    <source>
        <dbReference type="EMBL" id="GII35554.1"/>
    </source>
</evidence>
<protein>
    <recommendedName>
        <fullName evidence="3">DUF488 domain-containing protein</fullName>
    </recommendedName>
</protein>
<evidence type="ECO:0008006" key="3">
    <source>
        <dbReference type="Google" id="ProtNLM"/>
    </source>
</evidence>
<sequence>MLGKPFDVYKDLYLRHLAGAGVAAIRTELAGIAAPLEPGRPLVLLCFDRLDREGVWCHRTLFAAWWHEVTGQEVPEFGATYVDGPEPPLSLF</sequence>
<gene>
    <name evidence="1" type="ORF">Pph01_05570</name>
</gene>
<dbReference type="AlphaFoldDB" id="A0A8J3XCM3"/>
<organism evidence="1 2">
    <name type="scientific">Planotetraspora phitsanulokensis</name>
    <dbReference type="NCBI Taxonomy" id="575192"/>
    <lineage>
        <taxon>Bacteria</taxon>
        <taxon>Bacillati</taxon>
        <taxon>Actinomycetota</taxon>
        <taxon>Actinomycetes</taxon>
        <taxon>Streptosporangiales</taxon>
        <taxon>Streptosporangiaceae</taxon>
        <taxon>Planotetraspora</taxon>
    </lineage>
</organism>
<reference evidence="1 2" key="1">
    <citation type="submission" date="2021-01" db="EMBL/GenBank/DDBJ databases">
        <title>Whole genome shotgun sequence of Planotetraspora phitsanulokensis NBRC 104273.</title>
        <authorList>
            <person name="Komaki H."/>
            <person name="Tamura T."/>
        </authorList>
    </citation>
    <scope>NUCLEOTIDE SEQUENCE [LARGE SCALE GENOMIC DNA]</scope>
    <source>
        <strain evidence="1 2">NBRC 104273</strain>
    </source>
</reference>
<dbReference type="EMBL" id="BOOP01000001">
    <property type="protein sequence ID" value="GII35554.1"/>
    <property type="molecule type" value="Genomic_DNA"/>
</dbReference>
<comment type="caution">
    <text evidence="1">The sequence shown here is derived from an EMBL/GenBank/DDBJ whole genome shotgun (WGS) entry which is preliminary data.</text>
</comment>
<proteinExistence type="predicted"/>
<keyword evidence="2" id="KW-1185">Reference proteome</keyword>
<evidence type="ECO:0000313" key="2">
    <source>
        <dbReference type="Proteomes" id="UP000622547"/>
    </source>
</evidence>
<dbReference type="Proteomes" id="UP000622547">
    <property type="component" value="Unassembled WGS sequence"/>
</dbReference>
<accession>A0A8J3XCM3</accession>
<name>A0A8J3XCM3_9ACTN</name>